<accession>A0A448X4D8</accession>
<dbReference type="EMBL" id="CAAALY010089520">
    <property type="protein sequence ID" value="VEL27739.1"/>
    <property type="molecule type" value="Genomic_DNA"/>
</dbReference>
<evidence type="ECO:0000313" key="1">
    <source>
        <dbReference type="EMBL" id="VEL27739.1"/>
    </source>
</evidence>
<sequence length="338" mass="37980">MQGSYQNEEARHVAEEEEFYGENGNALEKWRKWNHFLGYPHPRSPSSQRSHSCTINQPLSKSYEAYSHSPSALNLSSSPDFAHQFHINFDPPMAPLYKKHLNFDNSKFQEVLRPDHDTALASQLSYSSNYLFPPTTSYANIASKIVPTSCLISDNLKLYSREPLACWSNSSTSASPFQYRTRQSTQSYHSLSLPPTGTRSNISPDMKEIDQAVGWTPNKRSDQRSSQEFTPHKKDCPIVLPACPACCPYCRHASRLMRDMKLASSSESEYHPATFFVPINPISSGCFKQQSQTHPSLTTANMATVCGYCLQDGLKTGCAMEPNIETPYTVFFSGSSKR</sequence>
<dbReference type="AlphaFoldDB" id="A0A448X4D8"/>
<proteinExistence type="predicted"/>
<dbReference type="Proteomes" id="UP000784294">
    <property type="component" value="Unassembled WGS sequence"/>
</dbReference>
<organism evidence="1 2">
    <name type="scientific">Protopolystoma xenopodis</name>
    <dbReference type="NCBI Taxonomy" id="117903"/>
    <lineage>
        <taxon>Eukaryota</taxon>
        <taxon>Metazoa</taxon>
        <taxon>Spiralia</taxon>
        <taxon>Lophotrochozoa</taxon>
        <taxon>Platyhelminthes</taxon>
        <taxon>Monogenea</taxon>
        <taxon>Polyopisthocotylea</taxon>
        <taxon>Polystomatidea</taxon>
        <taxon>Polystomatidae</taxon>
        <taxon>Protopolystoma</taxon>
    </lineage>
</organism>
<comment type="caution">
    <text evidence="1">The sequence shown here is derived from an EMBL/GenBank/DDBJ whole genome shotgun (WGS) entry which is preliminary data.</text>
</comment>
<name>A0A448X4D8_9PLAT</name>
<keyword evidence="2" id="KW-1185">Reference proteome</keyword>
<gene>
    <name evidence="1" type="ORF">PXEA_LOCUS21179</name>
</gene>
<reference evidence="1" key="1">
    <citation type="submission" date="2018-11" db="EMBL/GenBank/DDBJ databases">
        <authorList>
            <consortium name="Pathogen Informatics"/>
        </authorList>
    </citation>
    <scope>NUCLEOTIDE SEQUENCE</scope>
</reference>
<protein>
    <submittedName>
        <fullName evidence="1">Uncharacterized protein</fullName>
    </submittedName>
</protein>
<evidence type="ECO:0000313" key="2">
    <source>
        <dbReference type="Proteomes" id="UP000784294"/>
    </source>
</evidence>